<dbReference type="Proteomes" id="UP000620124">
    <property type="component" value="Unassembled WGS sequence"/>
</dbReference>
<name>A0A8H6Z5X0_9AGAR</name>
<accession>A0A8H6Z5X0</accession>
<reference evidence="1" key="1">
    <citation type="submission" date="2020-05" db="EMBL/GenBank/DDBJ databases">
        <title>Mycena genomes resolve the evolution of fungal bioluminescence.</title>
        <authorList>
            <person name="Tsai I.J."/>
        </authorList>
    </citation>
    <scope>NUCLEOTIDE SEQUENCE</scope>
    <source>
        <strain evidence="1">CCC161011</strain>
    </source>
</reference>
<evidence type="ECO:0000313" key="1">
    <source>
        <dbReference type="EMBL" id="KAF7371564.1"/>
    </source>
</evidence>
<comment type="caution">
    <text evidence="1">The sequence shown here is derived from an EMBL/GenBank/DDBJ whole genome shotgun (WGS) entry which is preliminary data.</text>
</comment>
<dbReference type="OrthoDB" id="3069381at2759"/>
<dbReference type="AlphaFoldDB" id="A0A8H6Z5X0"/>
<proteinExistence type="predicted"/>
<evidence type="ECO:0000313" key="2">
    <source>
        <dbReference type="Proteomes" id="UP000620124"/>
    </source>
</evidence>
<organism evidence="1 2">
    <name type="scientific">Mycena venus</name>
    <dbReference type="NCBI Taxonomy" id="2733690"/>
    <lineage>
        <taxon>Eukaryota</taxon>
        <taxon>Fungi</taxon>
        <taxon>Dikarya</taxon>
        <taxon>Basidiomycota</taxon>
        <taxon>Agaricomycotina</taxon>
        <taxon>Agaricomycetes</taxon>
        <taxon>Agaricomycetidae</taxon>
        <taxon>Agaricales</taxon>
        <taxon>Marasmiineae</taxon>
        <taxon>Mycenaceae</taxon>
        <taxon>Mycena</taxon>
    </lineage>
</organism>
<sequence length="250" mass="27842">MVREVTAFSFTSDARTSVEQIEYLSELPTLWPVPRVRTAFVLDLSDPKFNILDENGSFIPVDVLVSGQDNDSWKGSSGAADPTVDGKSRGHLYWIACDGWTPHFNESHRTHSIPDNVDEGLIKLFDGKPLADDDSADTNECSRIVHPHTGGHPHNIKGKAVAQCPIVHRACKCKRTYYVLVDRTIRKLIFHPNGLPHNHPILPPLKPGHDAKSKYRQCRKYPGVHALNIYTFVPGPLRVPLAELTVAVAF</sequence>
<keyword evidence="2" id="KW-1185">Reference proteome</keyword>
<gene>
    <name evidence="1" type="ORF">MVEN_00011700</name>
</gene>
<protein>
    <submittedName>
        <fullName evidence="1">Uncharacterized protein</fullName>
    </submittedName>
</protein>
<dbReference type="EMBL" id="JACAZI010000001">
    <property type="protein sequence ID" value="KAF7371564.1"/>
    <property type="molecule type" value="Genomic_DNA"/>
</dbReference>